<evidence type="ECO:0000313" key="3">
    <source>
        <dbReference type="Proteomes" id="UP000469949"/>
    </source>
</evidence>
<protein>
    <submittedName>
        <fullName evidence="2">Uncharacterized protein</fullName>
    </submittedName>
</protein>
<name>A0A833J0G6_9HYPH</name>
<reference evidence="2 3" key="1">
    <citation type="submission" date="2019-10" db="EMBL/GenBank/DDBJ databases">
        <title>Draft Genome Sequence of the Caffeine Degrading Methylotroph Methylorubrum populi PINKEL.</title>
        <authorList>
            <person name="Dawson S.C."/>
            <person name="Zhang X."/>
            <person name="Wright M.E."/>
            <person name="Sharma G."/>
            <person name="Langner J.T."/>
            <person name="Ditty J.L."/>
            <person name="Subuyuj G.A."/>
        </authorList>
    </citation>
    <scope>NUCLEOTIDE SEQUENCE [LARGE SCALE GENOMIC DNA]</scope>
    <source>
        <strain evidence="2 3">Pinkel</strain>
    </source>
</reference>
<comment type="caution">
    <text evidence="2">The sequence shown here is derived from an EMBL/GenBank/DDBJ whole genome shotgun (WGS) entry which is preliminary data.</text>
</comment>
<accession>A0A833J0G6</accession>
<feature type="region of interest" description="Disordered" evidence="1">
    <location>
        <begin position="1"/>
        <end position="21"/>
    </location>
</feature>
<dbReference type="RefSeq" id="WP_152278756.1">
    <property type="nucleotide sequence ID" value="NZ_WEKV01000020.1"/>
</dbReference>
<dbReference type="Proteomes" id="UP000469949">
    <property type="component" value="Unassembled WGS sequence"/>
</dbReference>
<dbReference type="AlphaFoldDB" id="A0A833J0G6"/>
<organism evidence="2 3">
    <name type="scientific">Methylorubrum populi</name>
    <dbReference type="NCBI Taxonomy" id="223967"/>
    <lineage>
        <taxon>Bacteria</taxon>
        <taxon>Pseudomonadati</taxon>
        <taxon>Pseudomonadota</taxon>
        <taxon>Alphaproteobacteria</taxon>
        <taxon>Hyphomicrobiales</taxon>
        <taxon>Methylobacteriaceae</taxon>
        <taxon>Methylorubrum</taxon>
    </lineage>
</organism>
<proteinExistence type="predicted"/>
<evidence type="ECO:0000313" key="2">
    <source>
        <dbReference type="EMBL" id="KAB7782283.1"/>
    </source>
</evidence>
<dbReference type="EMBL" id="WEKV01000020">
    <property type="protein sequence ID" value="KAB7782283.1"/>
    <property type="molecule type" value="Genomic_DNA"/>
</dbReference>
<gene>
    <name evidence="2" type="ORF">F8B43_5038</name>
</gene>
<evidence type="ECO:0000256" key="1">
    <source>
        <dbReference type="SAM" id="MobiDB-lite"/>
    </source>
</evidence>
<sequence length="83" mass="9183">MSSSFSSMSEEEAGSYLDRVSDNMPDIRDEIARKVITLGSSKAALLALCLEGAISSIEEHWPDGQELLSWEEEVAQHEALEQK</sequence>